<dbReference type="InterPro" id="IPR009057">
    <property type="entry name" value="Homeodomain-like_sf"/>
</dbReference>
<dbReference type="EMBL" id="JZDQ02000010">
    <property type="protein sequence ID" value="OIJ27162.1"/>
    <property type="molecule type" value="Genomic_DNA"/>
</dbReference>
<dbReference type="SUPFAM" id="SSF46785">
    <property type="entry name" value="Winged helix' DNA-binding domain"/>
    <property type="match status" value="1"/>
</dbReference>
<reference evidence="7" key="1">
    <citation type="submission" date="2016-10" db="EMBL/GenBank/DDBJ databases">
        <title>Draft Genome Sequence of Nocardioides luteus Strain BAFB, an Alkane-Degrading Bacterium Isolated from JP-7 Polluted Soil.</title>
        <authorList>
            <person name="Brown L."/>
            <person name="Ruiz O.N."/>
            <person name="Gunasekera T."/>
        </authorList>
    </citation>
    <scope>NUCLEOTIDE SEQUENCE [LARGE SCALE GENOMIC DNA]</scope>
    <source>
        <strain evidence="7">BAFB</strain>
    </source>
</reference>
<evidence type="ECO:0000256" key="3">
    <source>
        <dbReference type="ARBA" id="ARBA00023163"/>
    </source>
</evidence>
<evidence type="ECO:0000256" key="2">
    <source>
        <dbReference type="ARBA" id="ARBA00023125"/>
    </source>
</evidence>
<dbReference type="CDD" id="cd07377">
    <property type="entry name" value="WHTH_GntR"/>
    <property type="match status" value="1"/>
</dbReference>
<evidence type="ECO:0000256" key="1">
    <source>
        <dbReference type="ARBA" id="ARBA00023015"/>
    </source>
</evidence>
<dbReference type="AlphaFoldDB" id="A0A1J4N6N2"/>
<gene>
    <name evidence="7" type="ORF">UG56_008870</name>
</gene>
<dbReference type="Proteomes" id="UP000033772">
    <property type="component" value="Unassembled WGS sequence"/>
</dbReference>
<dbReference type="SUPFAM" id="SSF48498">
    <property type="entry name" value="Tetracyclin repressor-like, C-terminal domain"/>
    <property type="match status" value="1"/>
</dbReference>
<accession>A0A1J4N6N2</accession>
<dbReference type="Gene3D" id="1.10.10.60">
    <property type="entry name" value="Homeodomain-like"/>
    <property type="match status" value="1"/>
</dbReference>
<dbReference type="PANTHER" id="PTHR44846">
    <property type="entry name" value="MANNOSYL-D-GLYCERATE TRANSPORT/METABOLISM SYSTEM REPRESSOR MNGR-RELATED"/>
    <property type="match status" value="1"/>
</dbReference>
<dbReference type="Pfam" id="PF00440">
    <property type="entry name" value="TetR_N"/>
    <property type="match status" value="1"/>
</dbReference>
<sequence length="313" mass="34055">MAGSTEPTYVRIAAELTRRIDQAEIAPGDKVPSTRQIAQEFGVALATATKALDVLRAGGLVITRPRSGTVVAPRADTARGPAATALTRRQILAEAVAIADAEGLDAVSMRAVAGRCGVAPMSLYRFVEGKDELVAAMADSVYAASPFALDPDAPWRERAESLGRELWRLHRDHPWLGRTQPLTRPMLLPNLLRFGDRLLGALEGLGLPPKTQFDMHVLLYNHVAGLAANIEREDEAMSLTGVSAEEWTDRQYVPHFGNDSFRSAFPHMARLFGPTALLADGYDMDIDELFELGFGLLLDGIEAYAQRHARMGP</sequence>
<dbReference type="OrthoDB" id="2570341at2"/>
<dbReference type="GO" id="GO:0045892">
    <property type="term" value="P:negative regulation of DNA-templated transcription"/>
    <property type="evidence" value="ECO:0007669"/>
    <property type="project" value="InterPro"/>
</dbReference>
<evidence type="ECO:0000256" key="4">
    <source>
        <dbReference type="PROSITE-ProRule" id="PRU00335"/>
    </source>
</evidence>
<dbReference type="RefSeq" id="WP_071326970.1">
    <property type="nucleotide sequence ID" value="NZ_JZDQ02000010.1"/>
</dbReference>
<dbReference type="InterPro" id="IPR036388">
    <property type="entry name" value="WH-like_DNA-bd_sf"/>
</dbReference>
<evidence type="ECO:0008006" key="9">
    <source>
        <dbReference type="Google" id="ProtNLM"/>
    </source>
</evidence>
<dbReference type="PROSITE" id="PS50949">
    <property type="entry name" value="HTH_GNTR"/>
    <property type="match status" value="1"/>
</dbReference>
<dbReference type="SUPFAM" id="SSF46689">
    <property type="entry name" value="Homeodomain-like"/>
    <property type="match status" value="1"/>
</dbReference>
<dbReference type="InterPro" id="IPR036271">
    <property type="entry name" value="Tet_transcr_reg_TetR-rel_C_sf"/>
</dbReference>
<dbReference type="GO" id="GO:0003700">
    <property type="term" value="F:DNA-binding transcription factor activity"/>
    <property type="evidence" value="ECO:0007669"/>
    <property type="project" value="InterPro"/>
</dbReference>
<dbReference type="GO" id="GO:0003677">
    <property type="term" value="F:DNA binding"/>
    <property type="evidence" value="ECO:0007669"/>
    <property type="project" value="UniProtKB-UniRule"/>
</dbReference>
<dbReference type="PROSITE" id="PS50977">
    <property type="entry name" value="HTH_TETR_2"/>
    <property type="match status" value="1"/>
</dbReference>
<protein>
    <recommendedName>
        <fullName evidence="9">GntR family transcriptional regulator</fullName>
    </recommendedName>
</protein>
<feature type="DNA-binding region" description="H-T-H motif" evidence="4">
    <location>
        <begin position="108"/>
        <end position="127"/>
    </location>
</feature>
<dbReference type="STRING" id="1844.UG56_008870"/>
<dbReference type="Gene3D" id="1.10.10.10">
    <property type="entry name" value="Winged helix-like DNA-binding domain superfamily/Winged helix DNA-binding domain"/>
    <property type="match status" value="1"/>
</dbReference>
<name>A0A1J4N6N2_9ACTN</name>
<dbReference type="InterPro" id="IPR004111">
    <property type="entry name" value="Repressor_TetR_C"/>
</dbReference>
<dbReference type="SMART" id="SM00345">
    <property type="entry name" value="HTH_GNTR"/>
    <property type="match status" value="1"/>
</dbReference>
<feature type="domain" description="HTH gntR-type" evidence="5">
    <location>
        <begin position="6"/>
        <end position="74"/>
    </location>
</feature>
<keyword evidence="3" id="KW-0804">Transcription</keyword>
<feature type="domain" description="HTH tetR-type" evidence="6">
    <location>
        <begin position="85"/>
        <end position="145"/>
    </location>
</feature>
<evidence type="ECO:0000259" key="6">
    <source>
        <dbReference type="PROSITE" id="PS50977"/>
    </source>
</evidence>
<dbReference type="Gene3D" id="1.10.357.10">
    <property type="entry name" value="Tetracycline Repressor, domain 2"/>
    <property type="match status" value="1"/>
</dbReference>
<dbReference type="InterPro" id="IPR050679">
    <property type="entry name" value="Bact_HTH_transcr_reg"/>
</dbReference>
<dbReference type="InterPro" id="IPR001647">
    <property type="entry name" value="HTH_TetR"/>
</dbReference>
<dbReference type="PANTHER" id="PTHR44846:SF17">
    <property type="entry name" value="GNTR-FAMILY TRANSCRIPTIONAL REGULATOR"/>
    <property type="match status" value="1"/>
</dbReference>
<proteinExistence type="predicted"/>
<keyword evidence="1" id="KW-0805">Transcription regulation</keyword>
<dbReference type="Pfam" id="PF00392">
    <property type="entry name" value="GntR"/>
    <property type="match status" value="1"/>
</dbReference>
<evidence type="ECO:0000313" key="8">
    <source>
        <dbReference type="Proteomes" id="UP000033772"/>
    </source>
</evidence>
<dbReference type="InterPro" id="IPR000524">
    <property type="entry name" value="Tscrpt_reg_HTH_GntR"/>
</dbReference>
<dbReference type="InterPro" id="IPR036390">
    <property type="entry name" value="WH_DNA-bd_sf"/>
</dbReference>
<dbReference type="Pfam" id="PF02909">
    <property type="entry name" value="TetR_C_1"/>
    <property type="match status" value="1"/>
</dbReference>
<evidence type="ECO:0000259" key="5">
    <source>
        <dbReference type="PROSITE" id="PS50949"/>
    </source>
</evidence>
<keyword evidence="2 4" id="KW-0238">DNA-binding</keyword>
<keyword evidence="8" id="KW-1185">Reference proteome</keyword>
<comment type="caution">
    <text evidence="7">The sequence shown here is derived from an EMBL/GenBank/DDBJ whole genome shotgun (WGS) entry which is preliminary data.</text>
</comment>
<organism evidence="7 8">
    <name type="scientific">Nocardioides luteus</name>
    <dbReference type="NCBI Taxonomy" id="1844"/>
    <lineage>
        <taxon>Bacteria</taxon>
        <taxon>Bacillati</taxon>
        <taxon>Actinomycetota</taxon>
        <taxon>Actinomycetes</taxon>
        <taxon>Propionibacteriales</taxon>
        <taxon>Nocardioidaceae</taxon>
        <taxon>Nocardioides</taxon>
    </lineage>
</organism>
<evidence type="ECO:0000313" key="7">
    <source>
        <dbReference type="EMBL" id="OIJ27162.1"/>
    </source>
</evidence>